<evidence type="ECO:0008006" key="5">
    <source>
        <dbReference type="Google" id="ProtNLM"/>
    </source>
</evidence>
<dbReference type="EMBL" id="CAMXCT020000602">
    <property type="protein sequence ID" value="CAL1134376.1"/>
    <property type="molecule type" value="Genomic_DNA"/>
</dbReference>
<sequence>MEGAGSAGALTDEIYHAGDDDGWDEETILQSLVEQGDEDAQTVSDFEDQLIDVCQESSELSLCFSAYADARARIRDKLRARGFWPASKGSKGRGRKGGGFKGGGKKKNQTLADRIASSACRICGVKGHWKWECPRKGGAASSSQNADVNLALEVASGDFHEELQWQLPSQDKEKGKIIR</sequence>
<protein>
    <recommendedName>
        <fullName evidence="5">CCHC-type domain-containing protein</fullName>
    </recommendedName>
</protein>
<dbReference type="EMBL" id="CAMXCT010000602">
    <property type="protein sequence ID" value="CAI3981001.1"/>
    <property type="molecule type" value="Genomic_DNA"/>
</dbReference>
<reference evidence="3 4" key="2">
    <citation type="submission" date="2024-05" db="EMBL/GenBank/DDBJ databases">
        <authorList>
            <person name="Chen Y."/>
            <person name="Shah S."/>
            <person name="Dougan E. K."/>
            <person name="Thang M."/>
            <person name="Chan C."/>
        </authorList>
    </citation>
    <scope>NUCLEOTIDE SEQUENCE [LARGE SCALE GENOMIC DNA]</scope>
</reference>
<dbReference type="Gene3D" id="4.10.60.10">
    <property type="entry name" value="Zinc finger, CCHC-type"/>
    <property type="match status" value="1"/>
</dbReference>
<organism evidence="2">
    <name type="scientific">Cladocopium goreaui</name>
    <dbReference type="NCBI Taxonomy" id="2562237"/>
    <lineage>
        <taxon>Eukaryota</taxon>
        <taxon>Sar</taxon>
        <taxon>Alveolata</taxon>
        <taxon>Dinophyceae</taxon>
        <taxon>Suessiales</taxon>
        <taxon>Symbiodiniaceae</taxon>
        <taxon>Cladocopium</taxon>
    </lineage>
</organism>
<name>A0A9P1BWY8_9DINO</name>
<feature type="compositionally biased region" description="Basic residues" evidence="1">
    <location>
        <begin position="90"/>
        <end position="107"/>
    </location>
</feature>
<dbReference type="AlphaFoldDB" id="A0A9P1BWY8"/>
<dbReference type="Proteomes" id="UP001152797">
    <property type="component" value="Unassembled WGS sequence"/>
</dbReference>
<dbReference type="EMBL" id="CAMXCT030000602">
    <property type="protein sequence ID" value="CAL4768313.1"/>
    <property type="molecule type" value="Genomic_DNA"/>
</dbReference>
<reference evidence="2" key="1">
    <citation type="submission" date="2022-10" db="EMBL/GenBank/DDBJ databases">
        <authorList>
            <person name="Chen Y."/>
            <person name="Dougan E. K."/>
            <person name="Chan C."/>
            <person name="Rhodes N."/>
            <person name="Thang M."/>
        </authorList>
    </citation>
    <scope>NUCLEOTIDE SEQUENCE</scope>
</reference>
<feature type="region of interest" description="Disordered" evidence="1">
    <location>
        <begin position="85"/>
        <end position="107"/>
    </location>
</feature>
<dbReference type="SUPFAM" id="SSF57756">
    <property type="entry name" value="Retrovirus zinc finger-like domains"/>
    <property type="match status" value="1"/>
</dbReference>
<gene>
    <name evidence="2" type="ORF">C1SCF055_LOCUS8834</name>
</gene>
<evidence type="ECO:0000313" key="2">
    <source>
        <dbReference type="EMBL" id="CAI3981001.1"/>
    </source>
</evidence>
<evidence type="ECO:0000313" key="3">
    <source>
        <dbReference type="EMBL" id="CAL4768313.1"/>
    </source>
</evidence>
<evidence type="ECO:0000313" key="4">
    <source>
        <dbReference type="Proteomes" id="UP001152797"/>
    </source>
</evidence>
<proteinExistence type="predicted"/>
<dbReference type="GO" id="GO:0003676">
    <property type="term" value="F:nucleic acid binding"/>
    <property type="evidence" value="ECO:0007669"/>
    <property type="project" value="InterPro"/>
</dbReference>
<evidence type="ECO:0000256" key="1">
    <source>
        <dbReference type="SAM" id="MobiDB-lite"/>
    </source>
</evidence>
<accession>A0A9P1BWY8</accession>
<comment type="caution">
    <text evidence="2">The sequence shown here is derived from an EMBL/GenBank/DDBJ whole genome shotgun (WGS) entry which is preliminary data.</text>
</comment>
<keyword evidence="4" id="KW-1185">Reference proteome</keyword>
<dbReference type="InterPro" id="IPR036875">
    <property type="entry name" value="Znf_CCHC_sf"/>
</dbReference>
<dbReference type="GO" id="GO:0008270">
    <property type="term" value="F:zinc ion binding"/>
    <property type="evidence" value="ECO:0007669"/>
    <property type="project" value="InterPro"/>
</dbReference>
<dbReference type="OrthoDB" id="10592812at2759"/>